<feature type="domain" description="Signal transduction histidine kinase internal region" evidence="3">
    <location>
        <begin position="740"/>
        <end position="818"/>
    </location>
</feature>
<evidence type="ECO:0000313" key="6">
    <source>
        <dbReference type="Proteomes" id="UP001589576"/>
    </source>
</evidence>
<gene>
    <name evidence="5" type="ORF">ACFFUU_13325</name>
</gene>
<dbReference type="EC" id="2.7.13.3" evidence="5"/>
<keyword evidence="5" id="KW-0418">Kinase</keyword>
<dbReference type="PANTHER" id="PTHR34220">
    <property type="entry name" value="SENSOR HISTIDINE KINASE YPDA"/>
    <property type="match status" value="1"/>
</dbReference>
<feature type="domain" description="Two component regulator three Y" evidence="4">
    <location>
        <begin position="618"/>
        <end position="679"/>
    </location>
</feature>
<feature type="coiled-coil region" evidence="1">
    <location>
        <begin position="706"/>
        <end position="749"/>
    </location>
</feature>
<feature type="transmembrane region" description="Helical" evidence="2">
    <location>
        <begin position="687"/>
        <end position="705"/>
    </location>
</feature>
<evidence type="ECO:0000256" key="1">
    <source>
        <dbReference type="SAM" id="Coils"/>
    </source>
</evidence>
<proteinExistence type="predicted"/>
<keyword evidence="2" id="KW-0472">Membrane</keyword>
<protein>
    <submittedName>
        <fullName evidence="5">Sensor histidine kinase</fullName>
        <ecNumber evidence="5">2.7.13.3</ecNumber>
    </submittedName>
</protein>
<reference evidence="5 6" key="1">
    <citation type="submission" date="2024-09" db="EMBL/GenBank/DDBJ databases">
        <authorList>
            <person name="Sun Q."/>
            <person name="Mori K."/>
        </authorList>
    </citation>
    <scope>NUCLEOTIDE SEQUENCE [LARGE SCALE GENOMIC DNA]</scope>
    <source>
        <strain evidence="5 6">CECT 8460</strain>
    </source>
</reference>
<dbReference type="RefSeq" id="WP_290284529.1">
    <property type="nucleotide sequence ID" value="NZ_JAUFQN010000019.1"/>
</dbReference>
<dbReference type="InterPro" id="IPR050640">
    <property type="entry name" value="Bact_2-comp_sensor_kinase"/>
</dbReference>
<dbReference type="Pfam" id="PF07495">
    <property type="entry name" value="Y_Y_Y"/>
    <property type="match status" value="1"/>
</dbReference>
<dbReference type="SUPFAM" id="SSF63829">
    <property type="entry name" value="Calcium-dependent phosphotriesterase"/>
    <property type="match status" value="1"/>
</dbReference>
<dbReference type="InterPro" id="IPR013783">
    <property type="entry name" value="Ig-like_fold"/>
</dbReference>
<evidence type="ECO:0000259" key="3">
    <source>
        <dbReference type="Pfam" id="PF06580"/>
    </source>
</evidence>
<evidence type="ECO:0000313" key="5">
    <source>
        <dbReference type="EMBL" id="MFB9090591.1"/>
    </source>
</evidence>
<keyword evidence="2" id="KW-0812">Transmembrane</keyword>
<dbReference type="PANTHER" id="PTHR34220:SF7">
    <property type="entry name" value="SENSOR HISTIDINE KINASE YPDA"/>
    <property type="match status" value="1"/>
</dbReference>
<sequence length="945" mass="109064">MAQDPYSINYSINEGFPTSTTYSVTQDKNGFLWISTDVGIVKYDSHNFELFNTDRGLSDNEVFQMKTDFKGRNWLLTLNGKPSYIYKNKIYNEKNSELVKKIAGSNLIIDFYQDEKNTIYFVFKDGSIKIIQPNDTVKKVNTNKITTVGMWIWDKEFFILSSAGICNFSKNKMDSQIDKISTYRVYHDKTNTYFNEFNKLYKVTGSNQFKLIAAIPDKQEIINLYVENENKIWVCSRFGLYLFENNILKRKFFENYSISSLTKDFEGGYWLTTLTNGIIYVPSFDVFNDKINTEKPLKINCITINKKNEIWLGGDNNDYYIKKNGSIEKKTIFNQKRVDKINNIRFFNDKTYVVGKLGVIEIDGKGNEKKLRVGANDILIKKNDVFVGYTFIYKIKTKNLYNITSNLISSNNLISKRATVLCDGDNDNIWIGTNFGLYQYNPKDSITYFGERNEKLDTSIADLYYDTENHTLLVGSNSKGIVTIKKNLVQQKITKNSGLNSNTCNAIKKIASNTYLIGTNNGLNSLLIKNDNTFEIRNLNAVLGIKNNRIYDIDYLDNIVYLATGNGLLSFDYRNITSKKSKPKCLIINLKNQNNTKNNNFVFQYSKSDISIEYNGISYINQGNLTYYYKLNGKNDTWSTSTETKINYNSLPAGKYTFSVFCQDGSNTKSEVEIISFEILPPFWQKVWFILLMLLVVGFLIYSFIKYRLERQKKKFEIEKKNIQIERDKAQLEKQMVELEQKALRLQMNPHFIFNALNTIKGYYSEGDVINASSYISKFSKLLRMLLENTEQLIPLSKEIEMLEIYINLTKIRYKNKFEYELIVDESLNTNEISIPTLLLQPIVENAIIHGLAPKENKGTLVVRFLQKDNQLECSVEDNGIGRVASKMIQKNKEYQSKALEITKERLELLDTNIGKSTIDIVDLEVNSIPSGTKVIITIPLISIW</sequence>
<accession>A0ABV5GHH0</accession>
<dbReference type="EMBL" id="JBHMFB010000044">
    <property type="protein sequence ID" value="MFB9090591.1"/>
    <property type="molecule type" value="Genomic_DNA"/>
</dbReference>
<evidence type="ECO:0000256" key="2">
    <source>
        <dbReference type="SAM" id="Phobius"/>
    </source>
</evidence>
<dbReference type="SUPFAM" id="SSF55874">
    <property type="entry name" value="ATPase domain of HSP90 chaperone/DNA topoisomerase II/histidine kinase"/>
    <property type="match status" value="1"/>
</dbReference>
<organism evidence="5 6">
    <name type="scientific">Flavobacterium paronense</name>
    <dbReference type="NCBI Taxonomy" id="1392775"/>
    <lineage>
        <taxon>Bacteria</taxon>
        <taxon>Pseudomonadati</taxon>
        <taxon>Bacteroidota</taxon>
        <taxon>Flavobacteriia</taxon>
        <taxon>Flavobacteriales</taxon>
        <taxon>Flavobacteriaceae</taxon>
        <taxon>Flavobacterium</taxon>
    </lineage>
</organism>
<name>A0ABV5GHH0_9FLAO</name>
<comment type="caution">
    <text evidence="5">The sequence shown here is derived from an EMBL/GenBank/DDBJ whole genome shotgun (WGS) entry which is preliminary data.</text>
</comment>
<dbReference type="Gene3D" id="2.130.10.10">
    <property type="entry name" value="YVTN repeat-like/Quinoprotein amine dehydrogenase"/>
    <property type="match status" value="2"/>
</dbReference>
<dbReference type="Proteomes" id="UP001589576">
    <property type="component" value="Unassembled WGS sequence"/>
</dbReference>
<keyword evidence="6" id="KW-1185">Reference proteome</keyword>
<dbReference type="InterPro" id="IPR010559">
    <property type="entry name" value="Sig_transdc_His_kin_internal"/>
</dbReference>
<dbReference type="GO" id="GO:0004673">
    <property type="term" value="F:protein histidine kinase activity"/>
    <property type="evidence" value="ECO:0007669"/>
    <property type="project" value="UniProtKB-EC"/>
</dbReference>
<dbReference type="InterPro" id="IPR036890">
    <property type="entry name" value="HATPase_C_sf"/>
</dbReference>
<keyword evidence="5" id="KW-0808">Transferase</keyword>
<dbReference type="Gene3D" id="3.30.565.10">
    <property type="entry name" value="Histidine kinase-like ATPase, C-terminal domain"/>
    <property type="match status" value="1"/>
</dbReference>
<dbReference type="Pfam" id="PF06580">
    <property type="entry name" value="His_kinase"/>
    <property type="match status" value="1"/>
</dbReference>
<dbReference type="InterPro" id="IPR015943">
    <property type="entry name" value="WD40/YVTN_repeat-like_dom_sf"/>
</dbReference>
<dbReference type="Gene3D" id="2.60.40.10">
    <property type="entry name" value="Immunoglobulins"/>
    <property type="match status" value="1"/>
</dbReference>
<evidence type="ECO:0000259" key="4">
    <source>
        <dbReference type="Pfam" id="PF07495"/>
    </source>
</evidence>
<keyword evidence="2" id="KW-1133">Transmembrane helix</keyword>
<keyword evidence="1" id="KW-0175">Coiled coil</keyword>
<dbReference type="InterPro" id="IPR011123">
    <property type="entry name" value="Y_Y_Y"/>
</dbReference>